<comment type="subcellular location">
    <subcellularLocation>
        <location evidence="1">Membrane</location>
        <topology evidence="1">Multi-pass membrane protein</topology>
    </subcellularLocation>
</comment>
<reference evidence="12" key="1">
    <citation type="submission" date="2022-11" db="UniProtKB">
        <authorList>
            <consortium name="WormBaseParasite"/>
        </authorList>
    </citation>
    <scope>IDENTIFICATION</scope>
</reference>
<keyword evidence="11" id="KW-1185">Reference proteome</keyword>
<evidence type="ECO:0000256" key="9">
    <source>
        <dbReference type="SAM" id="Phobius"/>
    </source>
</evidence>
<name>A0A914XIJ4_9BILA</name>
<dbReference type="InterPro" id="IPR003280">
    <property type="entry name" value="2pore_dom_K_chnl"/>
</dbReference>
<evidence type="ECO:0000256" key="6">
    <source>
        <dbReference type="ARBA" id="ARBA00023136"/>
    </source>
</evidence>
<feature type="compositionally biased region" description="Low complexity" evidence="8">
    <location>
        <begin position="693"/>
        <end position="702"/>
    </location>
</feature>
<keyword evidence="5" id="KW-0406">Ion transport</keyword>
<feature type="compositionally biased region" description="Polar residues" evidence="8">
    <location>
        <begin position="681"/>
        <end position="692"/>
    </location>
</feature>
<evidence type="ECO:0000259" key="10">
    <source>
        <dbReference type="Pfam" id="PF07885"/>
    </source>
</evidence>
<dbReference type="GO" id="GO:0030322">
    <property type="term" value="P:stabilization of membrane potential"/>
    <property type="evidence" value="ECO:0007669"/>
    <property type="project" value="TreeGrafter"/>
</dbReference>
<feature type="region of interest" description="Disordered" evidence="8">
    <location>
        <begin position="556"/>
        <end position="590"/>
    </location>
</feature>
<accession>A0A914XIJ4</accession>
<dbReference type="GO" id="GO:0015271">
    <property type="term" value="F:outward rectifier potassium channel activity"/>
    <property type="evidence" value="ECO:0007669"/>
    <property type="project" value="TreeGrafter"/>
</dbReference>
<keyword evidence="3 9" id="KW-0812">Transmembrane</keyword>
<dbReference type="Proteomes" id="UP000887566">
    <property type="component" value="Unplaced"/>
</dbReference>
<evidence type="ECO:0000256" key="2">
    <source>
        <dbReference type="ARBA" id="ARBA00022448"/>
    </source>
</evidence>
<keyword evidence="7" id="KW-0407">Ion channel</keyword>
<sequence>MAVNLAMSTDQLPELEPDVELSLLWTSSLNLIEDDPITFVECGTSVPSVHSVRTARKVVLRGVRRTCTLIKNILSDLKLIIVIMIYSVLGAGLFMWIEIPSNLSHKQEALEFHLTARDTLLFRLRMIYEHDGEDRENRWKEAILDYENKIGVQEPIIETDWTFWMSFLYAGTIFTTIGYGNITCKTTTGQVLTVCYAIIGIPLMLIVLNNLRKVLLKFIQTMSDYIGDIILYIGLRLRIYKFDPSRPPHFRMPAVSRRAVSLGVFSASIDPYEYISPNSTKATEKDIEANPPVVGAVIFTIGWLFLCFGDVSPTHPEYMFMTFGVVLIGLALVSVCINVVQEKLSQLYMELLEKLMEDYNKAAEQGDQTAAVKGMMARFKDQAKFLIPLISKSQGAKVMAQFKDKAKAQGIELPPVLTNLDSETGMPAFAKAKTEDFAQYIEKANEQAKHPEVKMVEVQTDAFEPPPPPSVEKPRMTTSFTQYHLSTASVQSETTDLIRMVNAQAEAKIYADSAESSTQVELDHLEAGVQVFIDVRPQSIDAETETQISYSDIDCQTPSELVSPSKSVTTSEQACQSSVSGEDFSQQTNPDVQHNVAQTIATESRERQMQTVPEVEQVIPLQSAPPQCSEIETQTEAFTRAEASHQTEWGSADFAVQASLGDEPKDTAEFGAQFEPPPLETLNSGVQASPDLSETQSQTSETPSNDSGIQTWISMDDTSTQAGAESEHCESQTAFSFFAPQNNFSQHEEEVVSVEVQSHFSMFNCTSSDAQSDSLTFLMQDASTQQTIVLPELKSTSSQATLIICTEMDSQTEPPPETVESG</sequence>
<feature type="transmembrane region" description="Helical" evidence="9">
    <location>
        <begin position="318"/>
        <end position="340"/>
    </location>
</feature>
<evidence type="ECO:0000256" key="7">
    <source>
        <dbReference type="ARBA" id="ARBA00023303"/>
    </source>
</evidence>
<dbReference type="PANTHER" id="PTHR11003">
    <property type="entry name" value="POTASSIUM CHANNEL, SUBFAMILY K"/>
    <property type="match status" value="1"/>
</dbReference>
<protein>
    <submittedName>
        <fullName evidence="12">Potassium channel domain-containing protein</fullName>
    </submittedName>
</protein>
<dbReference type="AlphaFoldDB" id="A0A914XIJ4"/>
<feature type="transmembrane region" description="Helical" evidence="9">
    <location>
        <begin position="214"/>
        <end position="235"/>
    </location>
</feature>
<dbReference type="WBParaSite" id="PSAMB.scaffold8532size6118.g31498.t1">
    <property type="protein sequence ID" value="PSAMB.scaffold8532size6118.g31498.t1"/>
    <property type="gene ID" value="PSAMB.scaffold8532size6118.g31498"/>
</dbReference>
<evidence type="ECO:0000256" key="8">
    <source>
        <dbReference type="SAM" id="MobiDB-lite"/>
    </source>
</evidence>
<proteinExistence type="predicted"/>
<evidence type="ECO:0000313" key="11">
    <source>
        <dbReference type="Proteomes" id="UP000887566"/>
    </source>
</evidence>
<dbReference type="PANTHER" id="PTHR11003:SF61">
    <property type="entry name" value="POTASSIUM CHANNEL DOMAIN-CONTAINING PROTEIN"/>
    <property type="match status" value="1"/>
</dbReference>
<feature type="transmembrane region" description="Helical" evidence="9">
    <location>
        <begin position="293"/>
        <end position="312"/>
    </location>
</feature>
<evidence type="ECO:0000256" key="1">
    <source>
        <dbReference type="ARBA" id="ARBA00004141"/>
    </source>
</evidence>
<evidence type="ECO:0000256" key="5">
    <source>
        <dbReference type="ARBA" id="ARBA00023065"/>
    </source>
</evidence>
<dbReference type="GO" id="GO:0022841">
    <property type="term" value="F:potassium ion leak channel activity"/>
    <property type="evidence" value="ECO:0007669"/>
    <property type="project" value="TreeGrafter"/>
</dbReference>
<dbReference type="InterPro" id="IPR013099">
    <property type="entry name" value="K_chnl_dom"/>
</dbReference>
<feature type="transmembrane region" description="Helical" evidence="9">
    <location>
        <begin position="79"/>
        <end position="97"/>
    </location>
</feature>
<dbReference type="Pfam" id="PF07885">
    <property type="entry name" value="Ion_trans_2"/>
    <property type="match status" value="1"/>
</dbReference>
<feature type="region of interest" description="Disordered" evidence="8">
    <location>
        <begin position="666"/>
        <end position="711"/>
    </location>
</feature>
<evidence type="ECO:0000313" key="12">
    <source>
        <dbReference type="WBParaSite" id="PSAMB.scaffold8532size6118.g31498.t1"/>
    </source>
</evidence>
<keyword evidence="6 9" id="KW-0472">Membrane</keyword>
<organism evidence="11 12">
    <name type="scientific">Plectus sambesii</name>
    <dbReference type="NCBI Taxonomy" id="2011161"/>
    <lineage>
        <taxon>Eukaryota</taxon>
        <taxon>Metazoa</taxon>
        <taxon>Ecdysozoa</taxon>
        <taxon>Nematoda</taxon>
        <taxon>Chromadorea</taxon>
        <taxon>Plectida</taxon>
        <taxon>Plectina</taxon>
        <taxon>Plectoidea</taxon>
        <taxon>Plectidae</taxon>
        <taxon>Plectus</taxon>
    </lineage>
</organism>
<keyword evidence="4 9" id="KW-1133">Transmembrane helix</keyword>
<feature type="transmembrane region" description="Helical" evidence="9">
    <location>
        <begin position="191"/>
        <end position="208"/>
    </location>
</feature>
<dbReference type="SUPFAM" id="SSF81324">
    <property type="entry name" value="Voltage-gated potassium channels"/>
    <property type="match status" value="2"/>
</dbReference>
<keyword evidence="2" id="KW-0813">Transport</keyword>
<evidence type="ECO:0000256" key="4">
    <source>
        <dbReference type="ARBA" id="ARBA00022989"/>
    </source>
</evidence>
<dbReference type="Gene3D" id="1.10.287.70">
    <property type="match status" value="1"/>
</dbReference>
<dbReference type="GO" id="GO:0005886">
    <property type="term" value="C:plasma membrane"/>
    <property type="evidence" value="ECO:0007669"/>
    <property type="project" value="TreeGrafter"/>
</dbReference>
<feature type="domain" description="Potassium channel" evidence="10">
    <location>
        <begin position="160"/>
        <end position="215"/>
    </location>
</feature>
<feature type="transmembrane region" description="Helical" evidence="9">
    <location>
        <begin position="161"/>
        <end position="179"/>
    </location>
</feature>
<evidence type="ECO:0000256" key="3">
    <source>
        <dbReference type="ARBA" id="ARBA00022692"/>
    </source>
</evidence>